<accession>A0AB34J720</accession>
<gene>
    <name evidence="3" type="ORF">AB1Y20_004210</name>
</gene>
<dbReference type="PANTHER" id="PTHR13271">
    <property type="entry name" value="UNCHARACTERIZED PUTATIVE METHYLTRANSFERASE"/>
    <property type="match status" value="1"/>
</dbReference>
<dbReference type="Gene3D" id="3.90.1410.10">
    <property type="entry name" value="set domain protein methyltransferase, domain 1"/>
    <property type="match status" value="1"/>
</dbReference>
<dbReference type="PROSITE" id="PS50280">
    <property type="entry name" value="SET"/>
    <property type="match status" value="1"/>
</dbReference>
<name>A0AB34J720_PRYPA</name>
<evidence type="ECO:0000256" key="1">
    <source>
        <dbReference type="SAM" id="MobiDB-lite"/>
    </source>
</evidence>
<evidence type="ECO:0000313" key="4">
    <source>
        <dbReference type="Proteomes" id="UP001515480"/>
    </source>
</evidence>
<feature type="region of interest" description="Disordered" evidence="1">
    <location>
        <begin position="275"/>
        <end position="299"/>
    </location>
</feature>
<evidence type="ECO:0000313" key="3">
    <source>
        <dbReference type="EMBL" id="KAL1515149.1"/>
    </source>
</evidence>
<organism evidence="3 4">
    <name type="scientific">Prymnesium parvum</name>
    <name type="common">Toxic golden alga</name>
    <dbReference type="NCBI Taxonomy" id="97485"/>
    <lineage>
        <taxon>Eukaryota</taxon>
        <taxon>Haptista</taxon>
        <taxon>Haptophyta</taxon>
        <taxon>Prymnesiophyceae</taxon>
        <taxon>Prymnesiales</taxon>
        <taxon>Prymnesiaceae</taxon>
        <taxon>Prymnesium</taxon>
    </lineage>
</organism>
<dbReference type="Pfam" id="PF00856">
    <property type="entry name" value="SET"/>
    <property type="match status" value="1"/>
</dbReference>
<proteinExistence type="predicted"/>
<feature type="domain" description="SET" evidence="2">
    <location>
        <begin position="137"/>
        <end position="233"/>
    </location>
</feature>
<dbReference type="Proteomes" id="UP001515480">
    <property type="component" value="Unassembled WGS sequence"/>
</dbReference>
<dbReference type="AlphaFoldDB" id="A0AB34J720"/>
<dbReference type="InterPro" id="IPR050600">
    <property type="entry name" value="SETD3_SETD6_MTase"/>
</dbReference>
<evidence type="ECO:0000259" key="2">
    <source>
        <dbReference type="PROSITE" id="PS50280"/>
    </source>
</evidence>
<dbReference type="InterPro" id="IPR046341">
    <property type="entry name" value="SET_dom_sf"/>
</dbReference>
<comment type="caution">
    <text evidence="3">The sequence shown here is derived from an EMBL/GenBank/DDBJ whole genome shotgun (WGS) entry which is preliminary data.</text>
</comment>
<dbReference type="CDD" id="cd10527">
    <property type="entry name" value="SET_LSMT"/>
    <property type="match status" value="1"/>
</dbReference>
<dbReference type="GO" id="GO:0016279">
    <property type="term" value="F:protein-lysine N-methyltransferase activity"/>
    <property type="evidence" value="ECO:0007669"/>
    <property type="project" value="TreeGrafter"/>
</dbReference>
<keyword evidence="4" id="KW-1185">Reference proteome</keyword>
<reference evidence="3 4" key="1">
    <citation type="journal article" date="2024" name="Science">
        <title>Giant polyketide synthase enzymes in the biosynthesis of giant marine polyether toxins.</title>
        <authorList>
            <person name="Fallon T.R."/>
            <person name="Shende V.V."/>
            <person name="Wierzbicki I.H."/>
            <person name="Pendleton A.L."/>
            <person name="Watervoot N.F."/>
            <person name="Auber R.P."/>
            <person name="Gonzalez D.J."/>
            <person name="Wisecaver J.H."/>
            <person name="Moore B.S."/>
        </authorList>
    </citation>
    <scope>NUCLEOTIDE SEQUENCE [LARGE SCALE GENOMIC DNA]</scope>
    <source>
        <strain evidence="3 4">12B1</strain>
    </source>
</reference>
<dbReference type="InterPro" id="IPR001214">
    <property type="entry name" value="SET_dom"/>
</dbReference>
<dbReference type="EMBL" id="JBGBPQ010000012">
    <property type="protein sequence ID" value="KAL1515149.1"/>
    <property type="molecule type" value="Genomic_DNA"/>
</dbReference>
<sequence>MSSLQLLQRSGGRLAAEISRTHGAGHGVIATRAVSPGEVLLRVPRALWLPSSAAAAREAAGRAAAVRMDCAVEALGGAATQLADAALLAAQVAADVKREAAAYVEELPAALDLPLLWRAELRAVLLQGTSCYAACQRQVEVSDALYDALDGRSAWSAGDLLSKAEFRWGQALLLSRAHSGAGKPFALVPLLDFLNHAGSAAGASVRFAPADEAFELVAEREHAAGEELFIDYGVRGSHVLLRKYGFVMGGGGEASVSPAHEAAAAIDEEVLLRVGSPAGGDTQRDAADASPGDRRPAKAPSALVLRMRWETPPSGTTRGQVALPLPQLDTAAGVRAAEAIGVALEQRLDEHLPGYEACKAVLQMPDDSLGDVSAKRRARLCQQLHEREMKLLATAREQIIEALRSR</sequence>
<protein>
    <recommendedName>
        <fullName evidence="2">SET domain-containing protein</fullName>
    </recommendedName>
</protein>
<feature type="compositionally biased region" description="Basic and acidic residues" evidence="1">
    <location>
        <begin position="282"/>
        <end position="296"/>
    </location>
</feature>
<dbReference type="SUPFAM" id="SSF82199">
    <property type="entry name" value="SET domain"/>
    <property type="match status" value="1"/>
</dbReference>